<comment type="caution">
    <text evidence="2">The sequence shown here is derived from an EMBL/GenBank/DDBJ whole genome shotgun (WGS) entry which is preliminary data.</text>
</comment>
<dbReference type="AlphaFoldDB" id="A0A9W8JHP6"/>
<sequence>MTSLFAVSGEVTAAFKDWWTLGRAQRVQATNAEPSDSESRPVVPRRKLNVKPIGPDFPPPRITAADPYTAEAYQERTSYPCATISFKDISEGALPMVCTDIGSGEQSPLGIDMDEEGIKSEPIAEMVICSFALHLIQSPSELFALLWELSTKARWLIILAPHKKPDVRIPSYPLLDWCEVNGM</sequence>
<protein>
    <submittedName>
        <fullName evidence="2">Uncharacterized protein</fullName>
    </submittedName>
</protein>
<evidence type="ECO:0000313" key="2">
    <source>
        <dbReference type="EMBL" id="KAJ2933808.1"/>
    </source>
</evidence>
<dbReference type="OrthoDB" id="66144at2759"/>
<keyword evidence="3" id="KW-1185">Reference proteome</keyword>
<evidence type="ECO:0000256" key="1">
    <source>
        <dbReference type="SAM" id="MobiDB-lite"/>
    </source>
</evidence>
<organism evidence="2 3">
    <name type="scientific">Candolleomyces eurysporus</name>
    <dbReference type="NCBI Taxonomy" id="2828524"/>
    <lineage>
        <taxon>Eukaryota</taxon>
        <taxon>Fungi</taxon>
        <taxon>Dikarya</taxon>
        <taxon>Basidiomycota</taxon>
        <taxon>Agaricomycotina</taxon>
        <taxon>Agaricomycetes</taxon>
        <taxon>Agaricomycetidae</taxon>
        <taxon>Agaricales</taxon>
        <taxon>Agaricineae</taxon>
        <taxon>Psathyrellaceae</taxon>
        <taxon>Candolleomyces</taxon>
    </lineage>
</organism>
<accession>A0A9W8JHP6</accession>
<gene>
    <name evidence="2" type="ORF">H1R20_g3253</name>
</gene>
<dbReference type="Proteomes" id="UP001140091">
    <property type="component" value="Unassembled WGS sequence"/>
</dbReference>
<proteinExistence type="predicted"/>
<name>A0A9W8JHP6_9AGAR</name>
<feature type="non-terminal residue" evidence="2">
    <location>
        <position position="183"/>
    </location>
</feature>
<evidence type="ECO:0000313" key="3">
    <source>
        <dbReference type="Proteomes" id="UP001140091"/>
    </source>
</evidence>
<reference evidence="2" key="1">
    <citation type="submission" date="2022-06" db="EMBL/GenBank/DDBJ databases">
        <title>Genome Sequence of Candolleomyces eurysporus.</title>
        <authorList>
            <person name="Buettner E."/>
        </authorList>
    </citation>
    <scope>NUCLEOTIDE SEQUENCE</scope>
    <source>
        <strain evidence="2">VTCC 930004</strain>
    </source>
</reference>
<dbReference type="EMBL" id="JANBPK010000733">
    <property type="protein sequence ID" value="KAJ2933808.1"/>
    <property type="molecule type" value="Genomic_DNA"/>
</dbReference>
<feature type="region of interest" description="Disordered" evidence="1">
    <location>
        <begin position="28"/>
        <end position="50"/>
    </location>
</feature>